<organism evidence="1 2">
    <name type="scientific">Arabidopsis suecica</name>
    <name type="common">Swedish thale-cress</name>
    <name type="synonym">Cardaminopsis suecica</name>
    <dbReference type="NCBI Taxonomy" id="45249"/>
    <lineage>
        <taxon>Eukaryota</taxon>
        <taxon>Viridiplantae</taxon>
        <taxon>Streptophyta</taxon>
        <taxon>Embryophyta</taxon>
        <taxon>Tracheophyta</taxon>
        <taxon>Spermatophyta</taxon>
        <taxon>Magnoliopsida</taxon>
        <taxon>eudicotyledons</taxon>
        <taxon>Gunneridae</taxon>
        <taxon>Pentapetalae</taxon>
        <taxon>rosids</taxon>
        <taxon>malvids</taxon>
        <taxon>Brassicales</taxon>
        <taxon>Brassicaceae</taxon>
        <taxon>Camelineae</taxon>
        <taxon>Arabidopsis</taxon>
    </lineage>
</organism>
<dbReference type="Proteomes" id="UP000694251">
    <property type="component" value="Chromosome 9"/>
</dbReference>
<comment type="caution">
    <text evidence="1">The sequence shown here is derived from an EMBL/GenBank/DDBJ whole genome shotgun (WGS) entry which is preliminary data.</text>
</comment>
<dbReference type="OrthoDB" id="2110130at2759"/>
<name>A0A8T2AKD5_ARASU</name>
<proteinExistence type="predicted"/>
<accession>A0A8T2AKD5</accession>
<evidence type="ECO:0000313" key="2">
    <source>
        <dbReference type="Proteomes" id="UP000694251"/>
    </source>
</evidence>
<sequence>MELIACPVGSNLFKFLIGPALPEFSRYPILNLDIRIESLSVTFHGNDLIVDLMLELNYGRRYGMLGKMVVESPLF</sequence>
<dbReference type="AlphaFoldDB" id="A0A8T2AKD5"/>
<protein>
    <submittedName>
        <fullName evidence="1">Uncharacterized protein</fullName>
    </submittedName>
</protein>
<reference evidence="1 2" key="1">
    <citation type="submission" date="2020-12" db="EMBL/GenBank/DDBJ databases">
        <title>Concerted genomic and epigenomic changes stabilize Arabidopsis allopolyploids.</title>
        <authorList>
            <person name="Chen Z."/>
        </authorList>
    </citation>
    <scope>NUCLEOTIDE SEQUENCE [LARGE SCALE GENOMIC DNA]</scope>
    <source>
        <strain evidence="1">As9502</strain>
        <tissue evidence="1">Leaf</tissue>
    </source>
</reference>
<keyword evidence="2" id="KW-1185">Reference proteome</keyword>
<gene>
    <name evidence="1" type="ORF">ISN44_As09g024910</name>
</gene>
<dbReference type="EMBL" id="JAEFBJ010000009">
    <property type="protein sequence ID" value="KAG7574293.1"/>
    <property type="molecule type" value="Genomic_DNA"/>
</dbReference>
<evidence type="ECO:0000313" key="1">
    <source>
        <dbReference type="EMBL" id="KAG7574293.1"/>
    </source>
</evidence>